<reference evidence="2 3" key="1">
    <citation type="submission" date="2012-05" db="EMBL/GenBank/DDBJ databases">
        <authorList>
            <person name="Weinstock G."/>
            <person name="Sodergren E."/>
            <person name="Lobos E.A."/>
            <person name="Fulton L."/>
            <person name="Fulton R."/>
            <person name="Courtney L."/>
            <person name="Fronick C."/>
            <person name="O'Laughlin M."/>
            <person name="Godfrey J."/>
            <person name="Wilson R.M."/>
            <person name="Miner T."/>
            <person name="Farmer C."/>
            <person name="Delehaunty K."/>
            <person name="Cordes M."/>
            <person name="Minx P."/>
            <person name="Tomlinson C."/>
            <person name="Chen J."/>
            <person name="Wollam A."/>
            <person name="Pepin K.H."/>
            <person name="Bhonagiri V."/>
            <person name="Zhang X."/>
            <person name="Suruliraj S."/>
            <person name="Warren W."/>
            <person name="Mitreva M."/>
            <person name="Mardis E.R."/>
            <person name="Wilson R.K."/>
        </authorList>
    </citation>
    <scope>NUCLEOTIDE SEQUENCE [LARGE SCALE GENOMIC DNA]</scope>
    <source>
        <strain evidence="2 3">F0037</strain>
    </source>
</reference>
<evidence type="ECO:0000313" key="2">
    <source>
        <dbReference type="EMBL" id="EKX99915.1"/>
    </source>
</evidence>
<dbReference type="AlphaFoldDB" id="L1N9B2"/>
<organism evidence="2 3">
    <name type="scientific">Porphyromonas catoniae F0037</name>
    <dbReference type="NCBI Taxonomy" id="1127696"/>
    <lineage>
        <taxon>Bacteria</taxon>
        <taxon>Pseudomonadati</taxon>
        <taxon>Bacteroidota</taxon>
        <taxon>Bacteroidia</taxon>
        <taxon>Bacteroidales</taxon>
        <taxon>Porphyromonadaceae</taxon>
        <taxon>Porphyromonas</taxon>
    </lineage>
</organism>
<dbReference type="Proteomes" id="UP000010408">
    <property type="component" value="Unassembled WGS sequence"/>
</dbReference>
<proteinExistence type="predicted"/>
<comment type="caution">
    <text evidence="2">The sequence shown here is derived from an EMBL/GenBank/DDBJ whole genome shotgun (WGS) entry which is preliminary data.</text>
</comment>
<dbReference type="STRING" id="1127696.HMPREF9134_01824"/>
<dbReference type="HOGENOM" id="CLU_3255597_0_0_10"/>
<sequence>MAPQGFTGEPLALDGTPPRGSFPPDTSSSPINIHLLQLKAPR</sequence>
<gene>
    <name evidence="2" type="ORF">HMPREF9134_01824</name>
</gene>
<protein>
    <submittedName>
        <fullName evidence="2">Uncharacterized protein</fullName>
    </submittedName>
</protein>
<evidence type="ECO:0000313" key="3">
    <source>
        <dbReference type="Proteomes" id="UP000010408"/>
    </source>
</evidence>
<evidence type="ECO:0000256" key="1">
    <source>
        <dbReference type="SAM" id="MobiDB-lite"/>
    </source>
</evidence>
<feature type="region of interest" description="Disordered" evidence="1">
    <location>
        <begin position="1"/>
        <end position="42"/>
    </location>
</feature>
<dbReference type="EMBL" id="AMEQ01000044">
    <property type="protein sequence ID" value="EKX99915.1"/>
    <property type="molecule type" value="Genomic_DNA"/>
</dbReference>
<accession>L1N9B2</accession>
<name>L1N9B2_9PORP</name>